<feature type="compositionally biased region" description="Acidic residues" evidence="1">
    <location>
        <begin position="103"/>
        <end position="114"/>
    </location>
</feature>
<evidence type="ECO:0000313" key="2">
    <source>
        <dbReference type="EMBL" id="KAJ8895559.1"/>
    </source>
</evidence>
<feature type="region of interest" description="Disordered" evidence="1">
    <location>
        <begin position="1"/>
        <end position="114"/>
    </location>
</feature>
<proteinExistence type="predicted"/>
<dbReference type="Proteomes" id="UP001159363">
    <property type="component" value="Chromosome 1"/>
</dbReference>
<comment type="caution">
    <text evidence="2">The sequence shown here is derived from an EMBL/GenBank/DDBJ whole genome shotgun (WGS) entry which is preliminary data.</text>
</comment>
<protein>
    <submittedName>
        <fullName evidence="2">Uncharacterized protein</fullName>
    </submittedName>
</protein>
<feature type="compositionally biased region" description="Polar residues" evidence="1">
    <location>
        <begin position="90"/>
        <end position="100"/>
    </location>
</feature>
<organism evidence="2 3">
    <name type="scientific">Dryococelus australis</name>
    <dbReference type="NCBI Taxonomy" id="614101"/>
    <lineage>
        <taxon>Eukaryota</taxon>
        <taxon>Metazoa</taxon>
        <taxon>Ecdysozoa</taxon>
        <taxon>Arthropoda</taxon>
        <taxon>Hexapoda</taxon>
        <taxon>Insecta</taxon>
        <taxon>Pterygota</taxon>
        <taxon>Neoptera</taxon>
        <taxon>Polyneoptera</taxon>
        <taxon>Phasmatodea</taxon>
        <taxon>Verophasmatodea</taxon>
        <taxon>Anareolatae</taxon>
        <taxon>Phasmatidae</taxon>
        <taxon>Eurycanthinae</taxon>
        <taxon>Dryococelus</taxon>
    </lineage>
</organism>
<evidence type="ECO:0000313" key="3">
    <source>
        <dbReference type="Proteomes" id="UP001159363"/>
    </source>
</evidence>
<keyword evidence="3" id="KW-1185">Reference proteome</keyword>
<reference evidence="2 3" key="1">
    <citation type="submission" date="2023-02" db="EMBL/GenBank/DDBJ databases">
        <title>LHISI_Scaffold_Assembly.</title>
        <authorList>
            <person name="Stuart O.P."/>
            <person name="Cleave R."/>
            <person name="Magrath M.J.L."/>
            <person name="Mikheyev A.S."/>
        </authorList>
    </citation>
    <scope>NUCLEOTIDE SEQUENCE [LARGE SCALE GENOMIC DNA]</scope>
    <source>
        <strain evidence="2">Daus_M_001</strain>
        <tissue evidence="2">Leg muscle</tissue>
    </source>
</reference>
<evidence type="ECO:0000256" key="1">
    <source>
        <dbReference type="SAM" id="MobiDB-lite"/>
    </source>
</evidence>
<gene>
    <name evidence="2" type="ORF">PR048_000895</name>
</gene>
<sequence>MYKSQQELSRELMNQHVKDVLGGLGQESSDESSDVPALRPPVAKATPVQESVLGRDAPSVILHPVKNPMSKAAGPKKLPGLTRMLESDSDSLQLDANLATSNDESDDFDFSSEK</sequence>
<accession>A0ABQ9IFY8</accession>
<name>A0ABQ9IFY8_9NEOP</name>
<dbReference type="EMBL" id="JARBHB010000001">
    <property type="protein sequence ID" value="KAJ8895559.1"/>
    <property type="molecule type" value="Genomic_DNA"/>
</dbReference>